<feature type="compositionally biased region" description="Low complexity" evidence="1">
    <location>
        <begin position="59"/>
        <end position="73"/>
    </location>
</feature>
<sequence>MQLPWLLLVAYGWRTMKREQDSSLHFHSDFWRDVSEAGRIVMFHPNKMVKGPVGPQGPQGPQGITGTPLLRKK</sequence>
<dbReference type="EMBL" id="BK016086">
    <property type="protein sequence ID" value="DAF93719.1"/>
    <property type="molecule type" value="Genomic_DNA"/>
</dbReference>
<proteinExistence type="predicted"/>
<organism evidence="2">
    <name type="scientific">Myoviridae sp. ctshb19</name>
    <dbReference type="NCBI Taxonomy" id="2825194"/>
    <lineage>
        <taxon>Viruses</taxon>
        <taxon>Duplodnaviria</taxon>
        <taxon>Heunggongvirae</taxon>
        <taxon>Uroviricota</taxon>
        <taxon>Caudoviricetes</taxon>
    </lineage>
</organism>
<evidence type="ECO:0000313" key="2">
    <source>
        <dbReference type="EMBL" id="DAF93719.1"/>
    </source>
</evidence>
<evidence type="ECO:0000256" key="1">
    <source>
        <dbReference type="SAM" id="MobiDB-lite"/>
    </source>
</evidence>
<accession>A0A8S5UGW2</accession>
<protein>
    <submittedName>
        <fullName evidence="2">Pulmonary surfactant-associated protein</fullName>
    </submittedName>
</protein>
<reference evidence="2" key="1">
    <citation type="journal article" date="2021" name="Proc. Natl. Acad. Sci. U.S.A.">
        <title>A Catalog of Tens of Thousands of Viruses from Human Metagenomes Reveals Hidden Associations with Chronic Diseases.</title>
        <authorList>
            <person name="Tisza M.J."/>
            <person name="Buck C.B."/>
        </authorList>
    </citation>
    <scope>NUCLEOTIDE SEQUENCE</scope>
    <source>
        <strain evidence="2">Ctshb19</strain>
    </source>
</reference>
<feature type="region of interest" description="Disordered" evidence="1">
    <location>
        <begin position="48"/>
        <end position="73"/>
    </location>
</feature>
<name>A0A8S5UGW2_9CAUD</name>